<organism evidence="1 2">
    <name type="scientific">Trypanosoma brucei gambiense (strain MHOM/CI/86/DAL972)</name>
    <dbReference type="NCBI Taxonomy" id="679716"/>
    <lineage>
        <taxon>Eukaryota</taxon>
        <taxon>Discoba</taxon>
        <taxon>Euglenozoa</taxon>
        <taxon>Kinetoplastea</taxon>
        <taxon>Metakinetoplastina</taxon>
        <taxon>Trypanosomatida</taxon>
        <taxon>Trypanosomatidae</taxon>
        <taxon>Trypanosoma</taxon>
    </lineage>
</organism>
<name>D0A9E8_TRYB9</name>
<dbReference type="AlphaFoldDB" id="D0A9E8"/>
<dbReference type="EMBL" id="FN554974">
    <property type="protein sequence ID" value="CBH18299.1"/>
    <property type="molecule type" value="Genomic_DNA"/>
</dbReference>
<evidence type="ECO:0000313" key="1">
    <source>
        <dbReference type="EMBL" id="CBH18299.1"/>
    </source>
</evidence>
<sequence>MRLASVLRVTETECNWLNKMNYRGMCKRWRHWYGAMCEDGIMTLRPKISTKSETVLDDGWGERVWKPRGSHKIACKGRQLSGCKTVYGRGVPKYHLQKTRTHMRMEYQGPLVVTASLPKAANRLNEM</sequence>
<dbReference type="Proteomes" id="UP000002316">
    <property type="component" value="Chromosome 11"/>
</dbReference>
<evidence type="ECO:0000313" key="2">
    <source>
        <dbReference type="Proteomes" id="UP000002316"/>
    </source>
</evidence>
<dbReference type="RefSeq" id="XP_011780563.1">
    <property type="nucleotide sequence ID" value="XM_011782261.1"/>
</dbReference>
<reference evidence="2" key="1">
    <citation type="journal article" date="2010" name="PLoS Negl. Trop. Dis.">
        <title>The genome sequence of Trypanosoma brucei gambiense, causative agent of chronic human african trypanosomiasis.</title>
        <authorList>
            <person name="Jackson A.P."/>
            <person name="Sanders M."/>
            <person name="Berry A."/>
            <person name="McQuillan J."/>
            <person name="Aslett M.A."/>
            <person name="Quail M.A."/>
            <person name="Chukualim B."/>
            <person name="Capewell P."/>
            <person name="MacLeod A."/>
            <person name="Melville S.E."/>
            <person name="Gibson W."/>
            <person name="Barry J.D."/>
            <person name="Berriman M."/>
            <person name="Hertz-Fowler C."/>
        </authorList>
    </citation>
    <scope>NUCLEOTIDE SEQUENCE [LARGE SCALE GENOMIC DNA]</scope>
    <source>
        <strain evidence="2">MHOM/CI/86/DAL972</strain>
    </source>
</reference>
<accession>D0A9E8</accession>
<protein>
    <submittedName>
        <fullName evidence="1">Uncharacterized protein</fullName>
    </submittedName>
</protein>
<dbReference type="KEGG" id="tbg:TbgDal_XI14180"/>
<dbReference type="GeneID" id="23866596"/>
<gene>
    <name evidence="1" type="ORF">TbgDal_XI14180</name>
</gene>
<proteinExistence type="predicted"/>